<dbReference type="SUPFAM" id="SSF55298">
    <property type="entry name" value="YjgF-like"/>
    <property type="match status" value="1"/>
</dbReference>
<gene>
    <name evidence="2" type="ORF">METZ01_LOCUS61208</name>
</gene>
<feature type="non-terminal residue" evidence="2">
    <location>
        <position position="1"/>
    </location>
</feature>
<evidence type="ECO:0000256" key="1">
    <source>
        <dbReference type="ARBA" id="ARBA00010552"/>
    </source>
</evidence>
<proteinExistence type="inferred from homology"/>
<dbReference type="CDD" id="cd00448">
    <property type="entry name" value="YjgF_YER057c_UK114_family"/>
    <property type="match status" value="1"/>
</dbReference>
<dbReference type="AlphaFoldDB" id="A0A381SYA7"/>
<dbReference type="InterPro" id="IPR006175">
    <property type="entry name" value="YjgF/YER057c/UK114"/>
</dbReference>
<dbReference type="PANTHER" id="PTHR11803:SF58">
    <property type="entry name" value="PROTEIN HMF1-RELATED"/>
    <property type="match status" value="1"/>
</dbReference>
<dbReference type="InterPro" id="IPR035959">
    <property type="entry name" value="RutC-like_sf"/>
</dbReference>
<dbReference type="Pfam" id="PF01042">
    <property type="entry name" value="Ribonuc_L-PSP"/>
    <property type="match status" value="1"/>
</dbReference>
<reference evidence="2" key="1">
    <citation type="submission" date="2018-05" db="EMBL/GenBank/DDBJ databases">
        <authorList>
            <person name="Lanie J.A."/>
            <person name="Ng W.-L."/>
            <person name="Kazmierczak K.M."/>
            <person name="Andrzejewski T.M."/>
            <person name="Davidsen T.M."/>
            <person name="Wayne K.J."/>
            <person name="Tettelin H."/>
            <person name="Glass J.I."/>
            <person name="Rusch D."/>
            <person name="Podicherti R."/>
            <person name="Tsui H.-C.T."/>
            <person name="Winkler M.E."/>
        </authorList>
    </citation>
    <scope>NUCLEOTIDE SEQUENCE</scope>
</reference>
<comment type="similarity">
    <text evidence="1">Belongs to the RutC family.</text>
</comment>
<dbReference type="GO" id="GO:0005829">
    <property type="term" value="C:cytosol"/>
    <property type="evidence" value="ECO:0007669"/>
    <property type="project" value="TreeGrafter"/>
</dbReference>
<protein>
    <submittedName>
        <fullName evidence="2">Uncharacterized protein</fullName>
    </submittedName>
</protein>
<dbReference type="Gene3D" id="3.30.1330.40">
    <property type="entry name" value="RutC-like"/>
    <property type="match status" value="1"/>
</dbReference>
<sequence>VDLTPVRPDGIAPPAAHYAHGVLADGPQQLLHTSGVVPVGPDGVVPEGIAAQAEVVWSNLAAILDEAGLGMADVVSVTTYVVPGQDLAPVMEARDQALSGHLAASTLVVVAELAQPSWKIEVAVVAAR</sequence>
<dbReference type="PANTHER" id="PTHR11803">
    <property type="entry name" value="2-IMINOBUTANOATE/2-IMINOPROPANOATE DEAMINASE RIDA"/>
    <property type="match status" value="1"/>
</dbReference>
<evidence type="ECO:0000313" key="2">
    <source>
        <dbReference type="EMBL" id="SVA08354.1"/>
    </source>
</evidence>
<organism evidence="2">
    <name type="scientific">marine metagenome</name>
    <dbReference type="NCBI Taxonomy" id="408172"/>
    <lineage>
        <taxon>unclassified sequences</taxon>
        <taxon>metagenomes</taxon>
        <taxon>ecological metagenomes</taxon>
    </lineage>
</organism>
<dbReference type="GO" id="GO:0019239">
    <property type="term" value="F:deaminase activity"/>
    <property type="evidence" value="ECO:0007669"/>
    <property type="project" value="TreeGrafter"/>
</dbReference>
<accession>A0A381SYA7</accession>
<name>A0A381SYA7_9ZZZZ</name>
<dbReference type="EMBL" id="UINC01003677">
    <property type="protein sequence ID" value="SVA08354.1"/>
    <property type="molecule type" value="Genomic_DNA"/>
</dbReference>